<protein>
    <submittedName>
        <fullName evidence="2">Uncharacterized protein</fullName>
    </submittedName>
</protein>
<reference evidence="3" key="1">
    <citation type="submission" date="2016-10" db="EMBL/GenBank/DDBJ databases">
        <authorList>
            <person name="Varghese N."/>
            <person name="Submissions S."/>
        </authorList>
    </citation>
    <scope>NUCLEOTIDE SEQUENCE [LARGE SCALE GENOMIC DNA]</scope>
    <source>
        <strain evidence="3">DSM 21424</strain>
    </source>
</reference>
<dbReference type="STRING" id="521013.SAMN04488567_1700"/>
<name>A0A1G7CYP5_9RHOB</name>
<dbReference type="AlphaFoldDB" id="A0A1G7CYP5"/>
<keyword evidence="3" id="KW-1185">Reference proteome</keyword>
<organism evidence="2 3">
    <name type="scientific">Limimaricola pyoseonensis</name>
    <dbReference type="NCBI Taxonomy" id="521013"/>
    <lineage>
        <taxon>Bacteria</taxon>
        <taxon>Pseudomonadati</taxon>
        <taxon>Pseudomonadota</taxon>
        <taxon>Alphaproteobacteria</taxon>
        <taxon>Rhodobacterales</taxon>
        <taxon>Paracoccaceae</taxon>
        <taxon>Limimaricola</taxon>
    </lineage>
</organism>
<gene>
    <name evidence="2" type="ORF">SAMN04488567_1700</name>
</gene>
<dbReference type="Proteomes" id="UP000198922">
    <property type="component" value="Unassembled WGS sequence"/>
</dbReference>
<accession>A0A1G7CYP5</accession>
<evidence type="ECO:0000313" key="2">
    <source>
        <dbReference type="EMBL" id="SDE44391.1"/>
    </source>
</evidence>
<dbReference type="RefSeq" id="WP_090111001.1">
    <property type="nucleotide sequence ID" value="NZ_FNAT01000002.1"/>
</dbReference>
<evidence type="ECO:0000256" key="1">
    <source>
        <dbReference type="SAM" id="MobiDB-lite"/>
    </source>
</evidence>
<sequence>MTANMIAVIGLLLVLAVAVSWAWRERRRRRRLEAERRHAPHAPGDGRDPSAMARSTLEGHAGTR</sequence>
<proteinExistence type="predicted"/>
<dbReference type="EMBL" id="FNAT01000002">
    <property type="protein sequence ID" value="SDE44391.1"/>
    <property type="molecule type" value="Genomic_DNA"/>
</dbReference>
<evidence type="ECO:0000313" key="3">
    <source>
        <dbReference type="Proteomes" id="UP000198922"/>
    </source>
</evidence>
<feature type="region of interest" description="Disordered" evidence="1">
    <location>
        <begin position="32"/>
        <end position="64"/>
    </location>
</feature>